<evidence type="ECO:0000256" key="7">
    <source>
        <dbReference type="RuleBase" id="RU363032"/>
    </source>
</evidence>
<dbReference type="CDD" id="cd06261">
    <property type="entry name" value="TM_PBP2"/>
    <property type="match status" value="1"/>
</dbReference>
<comment type="caution">
    <text evidence="9">The sequence shown here is derived from an EMBL/GenBank/DDBJ whole genome shotgun (WGS) entry which is preliminary data.</text>
</comment>
<evidence type="ECO:0000259" key="8">
    <source>
        <dbReference type="PROSITE" id="PS50928"/>
    </source>
</evidence>
<proteinExistence type="inferred from homology"/>
<dbReference type="Gene3D" id="1.10.3720.10">
    <property type="entry name" value="MetI-like"/>
    <property type="match status" value="1"/>
</dbReference>
<dbReference type="EMBL" id="JAURUP010000053">
    <property type="protein sequence ID" value="MDP9752065.1"/>
    <property type="molecule type" value="Genomic_DNA"/>
</dbReference>
<feature type="transmembrane region" description="Helical" evidence="7">
    <location>
        <begin position="7"/>
        <end position="28"/>
    </location>
</feature>
<accession>A0ABT9M858</accession>
<dbReference type="RefSeq" id="WP_307681648.1">
    <property type="nucleotide sequence ID" value="NZ_JAURUP010000053.1"/>
</dbReference>
<feature type="transmembrane region" description="Helical" evidence="7">
    <location>
        <begin position="74"/>
        <end position="93"/>
    </location>
</feature>
<dbReference type="PANTHER" id="PTHR43005:SF1">
    <property type="entry name" value="SPERMIDINE_PUTRESCINE TRANSPORT SYSTEM PERMEASE PROTEIN"/>
    <property type="match status" value="1"/>
</dbReference>
<name>A0ABT9M858_9THEO</name>
<reference evidence="9 10" key="1">
    <citation type="submission" date="2023-07" db="EMBL/GenBank/DDBJ databases">
        <title>Genomic Encyclopedia of Type Strains, Phase IV (KMG-IV): sequencing the most valuable type-strain genomes for metagenomic binning, comparative biology and taxonomic classification.</title>
        <authorList>
            <person name="Goeker M."/>
        </authorList>
    </citation>
    <scope>NUCLEOTIDE SEQUENCE [LARGE SCALE GENOMIC DNA]</scope>
    <source>
        <strain evidence="9 10">DSM 25963</strain>
    </source>
</reference>
<dbReference type="Pfam" id="PF00528">
    <property type="entry name" value="BPD_transp_1"/>
    <property type="match status" value="1"/>
</dbReference>
<dbReference type="Proteomes" id="UP001223886">
    <property type="component" value="Unassembled WGS sequence"/>
</dbReference>
<protein>
    <submittedName>
        <fullName evidence="9">Multiple sugar transport system permease protein</fullName>
    </submittedName>
</protein>
<dbReference type="InterPro" id="IPR000515">
    <property type="entry name" value="MetI-like"/>
</dbReference>
<keyword evidence="10" id="KW-1185">Reference proteome</keyword>
<keyword evidence="5 7" id="KW-1133">Transmembrane helix</keyword>
<comment type="subcellular location">
    <subcellularLocation>
        <location evidence="1 7">Cell membrane</location>
        <topology evidence="1 7">Multi-pass membrane protein</topology>
    </subcellularLocation>
</comment>
<evidence type="ECO:0000256" key="1">
    <source>
        <dbReference type="ARBA" id="ARBA00004651"/>
    </source>
</evidence>
<evidence type="ECO:0000256" key="4">
    <source>
        <dbReference type="ARBA" id="ARBA00022692"/>
    </source>
</evidence>
<feature type="transmembrane region" description="Helical" evidence="7">
    <location>
        <begin position="262"/>
        <end position="282"/>
    </location>
</feature>
<keyword evidence="6 7" id="KW-0472">Membrane</keyword>
<evidence type="ECO:0000313" key="9">
    <source>
        <dbReference type="EMBL" id="MDP9752065.1"/>
    </source>
</evidence>
<keyword evidence="3" id="KW-1003">Cell membrane</keyword>
<feature type="transmembrane region" description="Helical" evidence="7">
    <location>
        <begin position="156"/>
        <end position="178"/>
    </location>
</feature>
<keyword evidence="2 7" id="KW-0813">Transport</keyword>
<keyword evidence="4 7" id="KW-0812">Transmembrane</keyword>
<keyword evidence="9" id="KW-0762">Sugar transport</keyword>
<evidence type="ECO:0000256" key="6">
    <source>
        <dbReference type="ARBA" id="ARBA00023136"/>
    </source>
</evidence>
<sequence>MKKKVNVWPYLLILPALIVVILVIFLPIGKAMLMSFQSYDLRRPSDIHFIGLNNYIQVFKDPIFWLSFKRTIEWVIFGVGFQFVFGFLLALLLNKEFKGRGIVRSVSLIPWVTPGVLIALMWRWIYDGTYGILNDILLRLGFLHKKIPFLARLDTAFPATIVAIIWQGIPFFAIMLLAGLQQIPQELYEAADIDGANVVQKFFKITIPSLKNTILVTTLLRIIWVANSVDVIVNMTGGGPAYSSQTLSVYIFNTTTSLNLGYSSTMAILLTLMLLVVAIPYLKLMFKDEEG</sequence>
<organism evidence="9 10">
    <name type="scientific">Thermoanaerobacter pentosaceus</name>
    <dbReference type="NCBI Taxonomy" id="694059"/>
    <lineage>
        <taxon>Bacteria</taxon>
        <taxon>Bacillati</taxon>
        <taxon>Bacillota</taxon>
        <taxon>Clostridia</taxon>
        <taxon>Thermoanaerobacterales</taxon>
        <taxon>Thermoanaerobacteraceae</taxon>
        <taxon>Thermoanaerobacter</taxon>
    </lineage>
</organism>
<evidence type="ECO:0000256" key="2">
    <source>
        <dbReference type="ARBA" id="ARBA00022448"/>
    </source>
</evidence>
<feature type="domain" description="ABC transmembrane type-1" evidence="8">
    <location>
        <begin position="68"/>
        <end position="283"/>
    </location>
</feature>
<evidence type="ECO:0000313" key="10">
    <source>
        <dbReference type="Proteomes" id="UP001223886"/>
    </source>
</evidence>
<dbReference type="SUPFAM" id="SSF161098">
    <property type="entry name" value="MetI-like"/>
    <property type="match status" value="1"/>
</dbReference>
<comment type="similarity">
    <text evidence="7">Belongs to the binding-protein-dependent transport system permease family.</text>
</comment>
<evidence type="ECO:0000256" key="3">
    <source>
        <dbReference type="ARBA" id="ARBA00022475"/>
    </source>
</evidence>
<dbReference type="PANTHER" id="PTHR43005">
    <property type="entry name" value="BLR7065 PROTEIN"/>
    <property type="match status" value="1"/>
</dbReference>
<dbReference type="PROSITE" id="PS50928">
    <property type="entry name" value="ABC_TM1"/>
    <property type="match status" value="1"/>
</dbReference>
<dbReference type="InterPro" id="IPR035906">
    <property type="entry name" value="MetI-like_sf"/>
</dbReference>
<evidence type="ECO:0000256" key="5">
    <source>
        <dbReference type="ARBA" id="ARBA00022989"/>
    </source>
</evidence>
<gene>
    <name evidence="9" type="ORF">J2S24_002591</name>
</gene>
<feature type="transmembrane region" description="Helical" evidence="7">
    <location>
        <begin position="105"/>
        <end position="125"/>
    </location>
</feature>